<evidence type="ECO:0000256" key="1">
    <source>
        <dbReference type="SAM" id="MobiDB-lite"/>
    </source>
</evidence>
<feature type="region of interest" description="Disordered" evidence="1">
    <location>
        <begin position="40"/>
        <end position="64"/>
    </location>
</feature>
<gene>
    <name evidence="2" type="ORF">ECRASSUSDP1_LOCUS1740</name>
</gene>
<organism evidence="2 3">
    <name type="scientific">Euplotes crassus</name>
    <dbReference type="NCBI Taxonomy" id="5936"/>
    <lineage>
        <taxon>Eukaryota</taxon>
        <taxon>Sar</taxon>
        <taxon>Alveolata</taxon>
        <taxon>Ciliophora</taxon>
        <taxon>Intramacronucleata</taxon>
        <taxon>Spirotrichea</taxon>
        <taxon>Hypotrichia</taxon>
        <taxon>Euplotida</taxon>
        <taxon>Euplotidae</taxon>
        <taxon>Moneuplotes</taxon>
    </lineage>
</organism>
<dbReference type="EMBL" id="CAMPGE010001638">
    <property type="protein sequence ID" value="CAI2360437.1"/>
    <property type="molecule type" value="Genomic_DNA"/>
</dbReference>
<keyword evidence="3" id="KW-1185">Reference proteome</keyword>
<reference evidence="2" key="1">
    <citation type="submission" date="2023-07" db="EMBL/GenBank/DDBJ databases">
        <authorList>
            <consortium name="AG Swart"/>
            <person name="Singh M."/>
            <person name="Singh A."/>
            <person name="Seah K."/>
            <person name="Emmerich C."/>
        </authorList>
    </citation>
    <scope>NUCLEOTIDE SEQUENCE</scope>
    <source>
        <strain evidence="2">DP1</strain>
    </source>
</reference>
<protein>
    <submittedName>
        <fullName evidence="2">Uncharacterized protein</fullName>
    </submittedName>
</protein>
<feature type="region of interest" description="Disordered" evidence="1">
    <location>
        <begin position="77"/>
        <end position="109"/>
    </location>
</feature>
<evidence type="ECO:0000313" key="3">
    <source>
        <dbReference type="Proteomes" id="UP001295684"/>
    </source>
</evidence>
<dbReference type="Proteomes" id="UP001295684">
    <property type="component" value="Unassembled WGS sequence"/>
</dbReference>
<accession>A0AAD1X6B4</accession>
<dbReference type="AlphaFoldDB" id="A0AAD1X6B4"/>
<name>A0AAD1X6B4_EUPCR</name>
<feature type="compositionally biased region" description="Low complexity" evidence="1">
    <location>
        <begin position="47"/>
        <end position="59"/>
    </location>
</feature>
<proteinExistence type="predicted"/>
<sequence>MFPTRRLPLPSLLYPIPASRILTEQLCNISSLEKVSVASSPKSKDLTSSQSPESSSPTQKFFNGTESKNTISLYEHTRSNDQPSKLSDERERLKKTPSWKSIMPPRRGKISSDKREDVLYKILIRAIKRYYWQRCCEGNSLISHLSKEEELRVFDELDSIANQRFAKYFHEDELKHTPKLSILHDPSFVLSKNLSVFLEIKVLLASIIIRKNMKRYINRCSLRRVCEKYYQIIYKYSYKRLGTLLKSKSVQLIFLDFFESEEFQQMLETDESLEKDKDAYDYRAKRIIDYVKNLDPLKPSFVFQSS</sequence>
<evidence type="ECO:0000313" key="2">
    <source>
        <dbReference type="EMBL" id="CAI2360437.1"/>
    </source>
</evidence>
<comment type="caution">
    <text evidence="2">The sequence shown here is derived from an EMBL/GenBank/DDBJ whole genome shotgun (WGS) entry which is preliminary data.</text>
</comment>